<name>A0AAV7WQM3_PLEWA</name>
<gene>
    <name evidence="2" type="ORF">NDU88_003864</name>
</gene>
<comment type="caution">
    <text evidence="2">The sequence shown here is derived from an EMBL/GenBank/DDBJ whole genome shotgun (WGS) entry which is preliminary data.</text>
</comment>
<dbReference type="Proteomes" id="UP001066276">
    <property type="component" value="Chromosome 1_1"/>
</dbReference>
<proteinExistence type="predicted"/>
<evidence type="ECO:0000256" key="1">
    <source>
        <dbReference type="SAM" id="MobiDB-lite"/>
    </source>
</evidence>
<feature type="compositionally biased region" description="Basic and acidic residues" evidence="1">
    <location>
        <begin position="1"/>
        <end position="34"/>
    </location>
</feature>
<accession>A0AAV7WQM3</accession>
<evidence type="ECO:0000313" key="3">
    <source>
        <dbReference type="Proteomes" id="UP001066276"/>
    </source>
</evidence>
<dbReference type="EMBL" id="JANPWB010000001">
    <property type="protein sequence ID" value="KAJ1216260.1"/>
    <property type="molecule type" value="Genomic_DNA"/>
</dbReference>
<reference evidence="2" key="1">
    <citation type="journal article" date="2022" name="bioRxiv">
        <title>Sequencing and chromosome-scale assembly of the giantPleurodeles waltlgenome.</title>
        <authorList>
            <person name="Brown T."/>
            <person name="Elewa A."/>
            <person name="Iarovenko S."/>
            <person name="Subramanian E."/>
            <person name="Araus A.J."/>
            <person name="Petzold A."/>
            <person name="Susuki M."/>
            <person name="Suzuki K.-i.T."/>
            <person name="Hayashi T."/>
            <person name="Toyoda A."/>
            <person name="Oliveira C."/>
            <person name="Osipova E."/>
            <person name="Leigh N.D."/>
            <person name="Simon A."/>
            <person name="Yun M.H."/>
        </authorList>
    </citation>
    <scope>NUCLEOTIDE SEQUENCE</scope>
    <source>
        <strain evidence="2">20211129_DDA</strain>
        <tissue evidence="2">Liver</tissue>
    </source>
</reference>
<keyword evidence="3" id="KW-1185">Reference proteome</keyword>
<evidence type="ECO:0000313" key="2">
    <source>
        <dbReference type="EMBL" id="KAJ1216260.1"/>
    </source>
</evidence>
<dbReference type="AlphaFoldDB" id="A0AAV7WQM3"/>
<protein>
    <submittedName>
        <fullName evidence="2">Uncharacterized protein</fullName>
    </submittedName>
</protein>
<organism evidence="2 3">
    <name type="scientific">Pleurodeles waltl</name>
    <name type="common">Iberian ribbed newt</name>
    <dbReference type="NCBI Taxonomy" id="8319"/>
    <lineage>
        <taxon>Eukaryota</taxon>
        <taxon>Metazoa</taxon>
        <taxon>Chordata</taxon>
        <taxon>Craniata</taxon>
        <taxon>Vertebrata</taxon>
        <taxon>Euteleostomi</taxon>
        <taxon>Amphibia</taxon>
        <taxon>Batrachia</taxon>
        <taxon>Caudata</taxon>
        <taxon>Salamandroidea</taxon>
        <taxon>Salamandridae</taxon>
        <taxon>Pleurodelinae</taxon>
        <taxon>Pleurodeles</taxon>
    </lineage>
</organism>
<sequence length="66" mass="7436">MRVSEGRARRERERNSLRDTKPAEEGLLRDDTYRRSAGMRGMQVSKGRGSLGERRSTEPAKGTSAQ</sequence>
<feature type="region of interest" description="Disordered" evidence="1">
    <location>
        <begin position="1"/>
        <end position="66"/>
    </location>
</feature>